<dbReference type="EMBL" id="JACCKB010000041">
    <property type="protein sequence ID" value="NYZ68418.1"/>
    <property type="molecule type" value="Genomic_DNA"/>
</dbReference>
<evidence type="ECO:0000313" key="2">
    <source>
        <dbReference type="Proteomes" id="UP000569732"/>
    </source>
</evidence>
<keyword evidence="2" id="KW-1185">Reference proteome</keyword>
<reference evidence="1 2" key="1">
    <citation type="submission" date="2020-07" db="EMBL/GenBank/DDBJ databases">
        <title>Endozoicomonas sp. nov., isolated from sediment.</title>
        <authorList>
            <person name="Gu T."/>
        </authorList>
    </citation>
    <scope>NUCLEOTIDE SEQUENCE [LARGE SCALE GENOMIC DNA]</scope>
    <source>
        <strain evidence="1 2">SM1973</strain>
    </source>
</reference>
<accession>A0A853ICZ3</accession>
<dbReference type="RefSeq" id="WP_180570429.1">
    <property type="nucleotide sequence ID" value="NZ_JACCKB010000041.1"/>
</dbReference>
<comment type="caution">
    <text evidence="1">The sequence shown here is derived from an EMBL/GenBank/DDBJ whole genome shotgun (WGS) entry which is preliminary data.</text>
</comment>
<protein>
    <submittedName>
        <fullName evidence="1">Uncharacterized protein</fullName>
    </submittedName>
</protein>
<sequence length="118" mass="13474">MSKDIQLLLAQGINEELHKAILEKILFAFRNSSITVSRKDFLSMKHGSVSAAQKIYKNLRNCSCSKIWPEGELKNYDSYQKCSVKVNNSNRQLSVFSEPSWSDQSNYELNPTVSLELI</sequence>
<proteinExistence type="predicted"/>
<dbReference type="AlphaFoldDB" id="A0A853ICZ3"/>
<organism evidence="1 2">
    <name type="scientific">Spartinivicinus marinus</name>
    <dbReference type="NCBI Taxonomy" id="2994442"/>
    <lineage>
        <taxon>Bacteria</taxon>
        <taxon>Pseudomonadati</taxon>
        <taxon>Pseudomonadota</taxon>
        <taxon>Gammaproteobacteria</taxon>
        <taxon>Oceanospirillales</taxon>
        <taxon>Zooshikellaceae</taxon>
        <taxon>Spartinivicinus</taxon>
    </lineage>
</organism>
<evidence type="ECO:0000313" key="1">
    <source>
        <dbReference type="EMBL" id="NYZ68418.1"/>
    </source>
</evidence>
<gene>
    <name evidence="1" type="ORF">H0A36_20590</name>
</gene>
<dbReference type="Proteomes" id="UP000569732">
    <property type="component" value="Unassembled WGS sequence"/>
</dbReference>
<name>A0A853ICZ3_9GAMM</name>